<evidence type="ECO:0000256" key="1">
    <source>
        <dbReference type="SAM" id="MobiDB-lite"/>
    </source>
</evidence>
<keyword evidence="3" id="KW-1185">Reference proteome</keyword>
<dbReference type="InterPro" id="IPR012340">
    <property type="entry name" value="NA-bd_OB-fold"/>
</dbReference>
<evidence type="ECO:0000313" key="2">
    <source>
        <dbReference type="EMBL" id="EJT98445.1"/>
    </source>
</evidence>
<feature type="compositionally biased region" description="Polar residues" evidence="1">
    <location>
        <begin position="142"/>
        <end position="158"/>
    </location>
</feature>
<feature type="region of interest" description="Disordered" evidence="1">
    <location>
        <begin position="142"/>
        <end position="200"/>
    </location>
</feature>
<dbReference type="Gene3D" id="2.40.50.140">
    <property type="entry name" value="Nucleic acid-binding proteins"/>
    <property type="match status" value="1"/>
</dbReference>
<organism evidence="2 3">
    <name type="scientific">Dacryopinax primogenitus (strain DJM 731)</name>
    <name type="common">Brown rot fungus</name>
    <dbReference type="NCBI Taxonomy" id="1858805"/>
    <lineage>
        <taxon>Eukaryota</taxon>
        <taxon>Fungi</taxon>
        <taxon>Dikarya</taxon>
        <taxon>Basidiomycota</taxon>
        <taxon>Agaricomycotina</taxon>
        <taxon>Dacrymycetes</taxon>
        <taxon>Dacrymycetales</taxon>
        <taxon>Dacrymycetaceae</taxon>
        <taxon>Dacryopinax</taxon>
    </lineage>
</organism>
<dbReference type="EMBL" id="JH795873">
    <property type="protein sequence ID" value="EJT98445.1"/>
    <property type="molecule type" value="Genomic_DNA"/>
</dbReference>
<reference evidence="2 3" key="1">
    <citation type="journal article" date="2012" name="Science">
        <title>The Paleozoic origin of enzymatic lignin decomposition reconstructed from 31 fungal genomes.</title>
        <authorList>
            <person name="Floudas D."/>
            <person name="Binder M."/>
            <person name="Riley R."/>
            <person name="Barry K."/>
            <person name="Blanchette R.A."/>
            <person name="Henrissat B."/>
            <person name="Martinez A.T."/>
            <person name="Otillar R."/>
            <person name="Spatafora J.W."/>
            <person name="Yadav J.S."/>
            <person name="Aerts A."/>
            <person name="Benoit I."/>
            <person name="Boyd A."/>
            <person name="Carlson A."/>
            <person name="Copeland A."/>
            <person name="Coutinho P.M."/>
            <person name="de Vries R.P."/>
            <person name="Ferreira P."/>
            <person name="Findley K."/>
            <person name="Foster B."/>
            <person name="Gaskell J."/>
            <person name="Glotzer D."/>
            <person name="Gorecki P."/>
            <person name="Heitman J."/>
            <person name="Hesse C."/>
            <person name="Hori C."/>
            <person name="Igarashi K."/>
            <person name="Jurgens J.A."/>
            <person name="Kallen N."/>
            <person name="Kersten P."/>
            <person name="Kohler A."/>
            <person name="Kuees U."/>
            <person name="Kumar T.K.A."/>
            <person name="Kuo A."/>
            <person name="LaButti K."/>
            <person name="Larrondo L.F."/>
            <person name="Lindquist E."/>
            <person name="Ling A."/>
            <person name="Lombard V."/>
            <person name="Lucas S."/>
            <person name="Lundell T."/>
            <person name="Martin R."/>
            <person name="McLaughlin D.J."/>
            <person name="Morgenstern I."/>
            <person name="Morin E."/>
            <person name="Murat C."/>
            <person name="Nagy L.G."/>
            <person name="Nolan M."/>
            <person name="Ohm R.A."/>
            <person name="Patyshakuliyeva A."/>
            <person name="Rokas A."/>
            <person name="Ruiz-Duenas F.J."/>
            <person name="Sabat G."/>
            <person name="Salamov A."/>
            <person name="Samejima M."/>
            <person name="Schmutz J."/>
            <person name="Slot J.C."/>
            <person name="St John F."/>
            <person name="Stenlid J."/>
            <person name="Sun H."/>
            <person name="Sun S."/>
            <person name="Syed K."/>
            <person name="Tsang A."/>
            <person name="Wiebenga A."/>
            <person name="Young D."/>
            <person name="Pisabarro A."/>
            <person name="Eastwood D.C."/>
            <person name="Martin F."/>
            <person name="Cullen D."/>
            <person name="Grigoriev I.V."/>
            <person name="Hibbett D.S."/>
        </authorList>
    </citation>
    <scope>NUCLEOTIDE SEQUENCE [LARGE SCALE GENOMIC DNA]</scope>
    <source>
        <strain evidence="2 3">DJM-731 SS1</strain>
    </source>
</reference>
<dbReference type="GeneID" id="63686392"/>
<name>M5FPC8_DACPD</name>
<sequence>MSILKTDGMAALINGFGTTSTFQDMVLQVIDIYPALLDSHPKFGAALFNGAHQVLVMLSPDMNSYFTHEVVKRGLYLKVDHMLRNMMGGYCVITVTAAVPYSELTEIIGDPKEISLQLKAVVSALLSIEECEEVTADPSASKSACQNLQDENTSTNCPSDVHAPLKPPPAQAGLMDEETFGHKGKGKEKPETGPHHLGWSGIGPAKTLLLSLFGSSVKQNMTGGTLSLSTGGGLSSKLAVTRGSSALMQAGSSSKKLVNNRSTSQ</sequence>
<accession>M5FPC8</accession>
<evidence type="ECO:0000313" key="3">
    <source>
        <dbReference type="Proteomes" id="UP000030653"/>
    </source>
</evidence>
<dbReference type="AlphaFoldDB" id="M5FPC8"/>
<dbReference type="RefSeq" id="XP_040625343.1">
    <property type="nucleotide sequence ID" value="XM_040771330.1"/>
</dbReference>
<dbReference type="HOGENOM" id="CLU_1049822_0_0_1"/>
<proteinExistence type="predicted"/>
<gene>
    <name evidence="2" type="ORF">DACRYDRAFT_18075</name>
</gene>
<dbReference type="Proteomes" id="UP000030653">
    <property type="component" value="Unassembled WGS sequence"/>
</dbReference>
<protein>
    <submittedName>
        <fullName evidence="2">Uncharacterized protein</fullName>
    </submittedName>
</protein>